<proteinExistence type="predicted"/>
<feature type="transmembrane region" description="Helical" evidence="1">
    <location>
        <begin position="38"/>
        <end position="56"/>
    </location>
</feature>
<evidence type="ECO:0000256" key="1">
    <source>
        <dbReference type="SAM" id="Phobius"/>
    </source>
</evidence>
<protein>
    <submittedName>
        <fullName evidence="2">MerC domain-containing protein</fullName>
    </submittedName>
</protein>
<reference evidence="2 3" key="1">
    <citation type="submission" date="2020-06" db="EMBL/GenBank/DDBJ databases">
        <authorList>
            <person name="Kim S.-J."/>
            <person name="Park S.-J."/>
        </authorList>
    </citation>
    <scope>NUCLEOTIDE SEQUENCE [LARGE SCALE GENOMIC DNA]</scope>
    <source>
        <strain evidence="2 3">SW-151</strain>
    </source>
</reference>
<keyword evidence="1" id="KW-0812">Transmembrane</keyword>
<feature type="transmembrane region" description="Helical" evidence="1">
    <location>
        <begin position="7"/>
        <end position="26"/>
    </location>
</feature>
<feature type="transmembrane region" description="Helical" evidence="1">
    <location>
        <begin position="95"/>
        <end position="113"/>
    </location>
</feature>
<keyword evidence="3" id="KW-1185">Reference proteome</keyword>
<name>A0ABX2N566_9SPHN</name>
<comment type="caution">
    <text evidence="2">The sequence shown here is derived from an EMBL/GenBank/DDBJ whole genome shotgun (WGS) entry which is preliminary data.</text>
</comment>
<evidence type="ECO:0000313" key="3">
    <source>
        <dbReference type="Proteomes" id="UP000652427"/>
    </source>
</evidence>
<gene>
    <name evidence="2" type="ORF">HUO14_13035</name>
</gene>
<dbReference type="Pfam" id="PF03203">
    <property type="entry name" value="MerC"/>
    <property type="match status" value="1"/>
</dbReference>
<evidence type="ECO:0000313" key="2">
    <source>
        <dbReference type="EMBL" id="NVD28819.1"/>
    </source>
</evidence>
<dbReference type="Proteomes" id="UP000652427">
    <property type="component" value="Unassembled WGS sequence"/>
</dbReference>
<accession>A0ABX2N566</accession>
<dbReference type="EMBL" id="JABWMH010000004">
    <property type="protein sequence ID" value="NVD28819.1"/>
    <property type="molecule type" value="Genomic_DNA"/>
</dbReference>
<sequence length="117" mass="11994">MWDRVAVLVSGLCLVHCVSTIAIVAILSSAGGMLLDPLVHEIGLGIAIALGLFTLGRGVLDHGYMMPAAIGGLGLGIMIGAISLGHENGHNGAEVLYTMLGVGILALAHDLNYRATH</sequence>
<dbReference type="InterPro" id="IPR004891">
    <property type="entry name" value="Mercury-R_MerC"/>
</dbReference>
<keyword evidence="1" id="KW-1133">Transmembrane helix</keyword>
<organism evidence="2 3">
    <name type="scientific">Parasphingorhabdus flavimaris</name>
    <dbReference type="NCBI Taxonomy" id="266812"/>
    <lineage>
        <taxon>Bacteria</taxon>
        <taxon>Pseudomonadati</taxon>
        <taxon>Pseudomonadota</taxon>
        <taxon>Alphaproteobacteria</taxon>
        <taxon>Sphingomonadales</taxon>
        <taxon>Sphingomonadaceae</taxon>
        <taxon>Parasphingorhabdus</taxon>
    </lineage>
</organism>
<feature type="transmembrane region" description="Helical" evidence="1">
    <location>
        <begin position="63"/>
        <end position="83"/>
    </location>
</feature>
<keyword evidence="1" id="KW-0472">Membrane</keyword>